<dbReference type="Proteomes" id="UP000031666">
    <property type="component" value="Unassembled WGS sequence"/>
</dbReference>
<dbReference type="Gene3D" id="1.10.1200.10">
    <property type="entry name" value="ACP-like"/>
    <property type="match status" value="1"/>
</dbReference>
<evidence type="ECO:0000313" key="3">
    <source>
        <dbReference type="Proteomes" id="UP000031666"/>
    </source>
</evidence>
<evidence type="ECO:0000313" key="2">
    <source>
        <dbReference type="EMBL" id="GAM73816.1"/>
    </source>
</evidence>
<organism evidence="2 3">
    <name type="scientific">Vibrio ishigakensis</name>
    <dbReference type="NCBI Taxonomy" id="1481914"/>
    <lineage>
        <taxon>Bacteria</taxon>
        <taxon>Pseudomonadati</taxon>
        <taxon>Pseudomonadota</taxon>
        <taxon>Gammaproteobacteria</taxon>
        <taxon>Vibrionales</taxon>
        <taxon>Vibrionaceae</taxon>
        <taxon>Vibrio</taxon>
    </lineage>
</organism>
<feature type="domain" description="Carrier" evidence="1">
    <location>
        <begin position="1"/>
        <end position="70"/>
    </location>
</feature>
<protein>
    <recommendedName>
        <fullName evidence="1">Carrier domain-containing protein</fullName>
    </recommendedName>
</protein>
<proteinExistence type="predicted"/>
<dbReference type="AlphaFoldDB" id="A0A0B8Q5L1"/>
<dbReference type="SUPFAM" id="SSF47336">
    <property type="entry name" value="ACP-like"/>
    <property type="match status" value="1"/>
</dbReference>
<name>A0A0B8Q5L1_9VIBR</name>
<dbReference type="STRING" id="1481914.JCM19241_5012"/>
<reference evidence="2 3" key="1">
    <citation type="submission" date="2015-01" db="EMBL/GenBank/DDBJ databases">
        <title>Vibrio sp. C94 JCM 19241 whole genome shotgun sequence.</title>
        <authorList>
            <person name="Sawabe T."/>
            <person name="Meirelles P."/>
            <person name="Feng G."/>
            <person name="Sayaka M."/>
            <person name="Hattori M."/>
            <person name="Ohkuma M."/>
        </authorList>
    </citation>
    <scope>NUCLEOTIDE SEQUENCE [LARGE SCALE GENOMIC DNA]</scope>
    <source>
        <strain evidence="3">JCM 19241</strain>
    </source>
</reference>
<reference evidence="2 3" key="2">
    <citation type="submission" date="2015-01" db="EMBL/GenBank/DDBJ databases">
        <authorList>
            <consortium name="NBRP consortium"/>
            <person name="Sawabe T."/>
            <person name="Meirelles P."/>
            <person name="Feng G."/>
            <person name="Sayaka M."/>
            <person name="Hattori M."/>
            <person name="Ohkuma M."/>
        </authorList>
    </citation>
    <scope>NUCLEOTIDE SEQUENCE [LARGE SCALE GENOMIC DNA]</scope>
    <source>
        <strain evidence="3">JCM 19241</strain>
    </source>
</reference>
<dbReference type="InterPro" id="IPR009081">
    <property type="entry name" value="PP-bd_ACP"/>
</dbReference>
<evidence type="ECO:0000259" key="1">
    <source>
        <dbReference type="PROSITE" id="PS50075"/>
    </source>
</evidence>
<dbReference type="EMBL" id="BBSC01000002">
    <property type="protein sequence ID" value="GAM73816.1"/>
    <property type="molecule type" value="Genomic_DNA"/>
</dbReference>
<accession>A0A0B8Q5L1</accession>
<dbReference type="InterPro" id="IPR036736">
    <property type="entry name" value="ACP-like_sf"/>
</dbReference>
<dbReference type="PROSITE" id="PS50075">
    <property type="entry name" value="CARRIER"/>
    <property type="match status" value="1"/>
</dbReference>
<sequence>MSKEKQLLEIMEEILEVDDVTLETELNDENWDSLAVVTFISEADNEFDKVVSPSEVNKVTKVAELLEIIK</sequence>
<dbReference type="Pfam" id="PF00550">
    <property type="entry name" value="PP-binding"/>
    <property type="match status" value="1"/>
</dbReference>
<gene>
    <name evidence="2" type="ORF">JCM19241_5012</name>
</gene>
<comment type="caution">
    <text evidence="2">The sequence shown here is derived from an EMBL/GenBank/DDBJ whole genome shotgun (WGS) entry which is preliminary data.</text>
</comment>